<feature type="region of interest" description="Disordered" evidence="1">
    <location>
        <begin position="1"/>
        <end position="25"/>
    </location>
</feature>
<protein>
    <submittedName>
        <fullName evidence="2">Uncharacterized protein</fullName>
    </submittedName>
</protein>
<gene>
    <name evidence="2" type="ORF">EI97DRAFT_486361</name>
</gene>
<feature type="compositionally biased region" description="Basic and acidic residues" evidence="1">
    <location>
        <begin position="74"/>
        <end position="106"/>
    </location>
</feature>
<dbReference type="Proteomes" id="UP000800097">
    <property type="component" value="Unassembled WGS sequence"/>
</dbReference>
<dbReference type="OrthoDB" id="3787552at2759"/>
<name>A0A6A6JNT6_WESOR</name>
<dbReference type="AlphaFoldDB" id="A0A6A6JNT6"/>
<sequence length="122" mass="13939">MGKGNTSTNHHCPGARGPVGGIPASNCRKVDHDGIKKAYCSVHEMPCRNGCRNYYHLKNQWGCGNCIDKLQREQATERKAKDKERKKAEKQMKEDAMWAEHEEKNAKKEKKKKGQAKKEDEQ</sequence>
<evidence type="ECO:0000256" key="1">
    <source>
        <dbReference type="SAM" id="MobiDB-lite"/>
    </source>
</evidence>
<organism evidence="2 3">
    <name type="scientific">Westerdykella ornata</name>
    <dbReference type="NCBI Taxonomy" id="318751"/>
    <lineage>
        <taxon>Eukaryota</taxon>
        <taxon>Fungi</taxon>
        <taxon>Dikarya</taxon>
        <taxon>Ascomycota</taxon>
        <taxon>Pezizomycotina</taxon>
        <taxon>Dothideomycetes</taxon>
        <taxon>Pleosporomycetidae</taxon>
        <taxon>Pleosporales</taxon>
        <taxon>Sporormiaceae</taxon>
        <taxon>Westerdykella</taxon>
    </lineage>
</organism>
<dbReference type="EMBL" id="ML986488">
    <property type="protein sequence ID" value="KAF2278281.1"/>
    <property type="molecule type" value="Genomic_DNA"/>
</dbReference>
<evidence type="ECO:0000313" key="2">
    <source>
        <dbReference type="EMBL" id="KAF2278281.1"/>
    </source>
</evidence>
<evidence type="ECO:0000313" key="3">
    <source>
        <dbReference type="Proteomes" id="UP000800097"/>
    </source>
</evidence>
<reference evidence="2" key="1">
    <citation type="journal article" date="2020" name="Stud. Mycol.">
        <title>101 Dothideomycetes genomes: a test case for predicting lifestyles and emergence of pathogens.</title>
        <authorList>
            <person name="Haridas S."/>
            <person name="Albert R."/>
            <person name="Binder M."/>
            <person name="Bloem J."/>
            <person name="Labutti K."/>
            <person name="Salamov A."/>
            <person name="Andreopoulos B."/>
            <person name="Baker S."/>
            <person name="Barry K."/>
            <person name="Bills G."/>
            <person name="Bluhm B."/>
            <person name="Cannon C."/>
            <person name="Castanera R."/>
            <person name="Culley D."/>
            <person name="Daum C."/>
            <person name="Ezra D."/>
            <person name="Gonzalez J."/>
            <person name="Henrissat B."/>
            <person name="Kuo A."/>
            <person name="Liang C."/>
            <person name="Lipzen A."/>
            <person name="Lutzoni F."/>
            <person name="Magnuson J."/>
            <person name="Mondo S."/>
            <person name="Nolan M."/>
            <person name="Ohm R."/>
            <person name="Pangilinan J."/>
            <person name="Park H.-J."/>
            <person name="Ramirez L."/>
            <person name="Alfaro M."/>
            <person name="Sun H."/>
            <person name="Tritt A."/>
            <person name="Yoshinaga Y."/>
            <person name="Zwiers L.-H."/>
            <person name="Turgeon B."/>
            <person name="Goodwin S."/>
            <person name="Spatafora J."/>
            <person name="Crous P."/>
            <person name="Grigoriev I."/>
        </authorList>
    </citation>
    <scope>NUCLEOTIDE SEQUENCE</scope>
    <source>
        <strain evidence="2">CBS 379.55</strain>
    </source>
</reference>
<dbReference type="RefSeq" id="XP_033655820.1">
    <property type="nucleotide sequence ID" value="XM_033802162.1"/>
</dbReference>
<proteinExistence type="predicted"/>
<keyword evidence="3" id="KW-1185">Reference proteome</keyword>
<feature type="region of interest" description="Disordered" evidence="1">
    <location>
        <begin position="74"/>
        <end position="122"/>
    </location>
</feature>
<accession>A0A6A6JNT6</accession>
<feature type="compositionally biased region" description="Polar residues" evidence="1">
    <location>
        <begin position="1"/>
        <end position="10"/>
    </location>
</feature>
<dbReference type="GeneID" id="54555337"/>